<dbReference type="Gene3D" id="3.40.50.720">
    <property type="entry name" value="NAD(P)-binding Rossmann-like Domain"/>
    <property type="match status" value="1"/>
</dbReference>
<protein>
    <submittedName>
        <fullName evidence="5">SDR family NAD(P)-dependent oxidoreductase</fullName>
    </submittedName>
</protein>
<name>A0A6N7UR97_9FIRM</name>
<keyword evidence="6" id="KW-1185">Reference proteome</keyword>
<dbReference type="GO" id="GO:0032787">
    <property type="term" value="P:monocarboxylic acid metabolic process"/>
    <property type="evidence" value="ECO:0007669"/>
    <property type="project" value="UniProtKB-ARBA"/>
</dbReference>
<dbReference type="NCBIfam" id="NF009466">
    <property type="entry name" value="PRK12826.1-2"/>
    <property type="match status" value="1"/>
</dbReference>
<keyword evidence="3" id="KW-0443">Lipid metabolism</keyword>
<dbReference type="RefSeq" id="WP_154476051.1">
    <property type="nucleotide sequence ID" value="NZ_VULY01000018.1"/>
</dbReference>
<dbReference type="FunFam" id="3.40.50.720:FF:000173">
    <property type="entry name" value="3-oxoacyl-[acyl-carrier protein] reductase"/>
    <property type="match status" value="1"/>
</dbReference>
<evidence type="ECO:0000256" key="4">
    <source>
        <dbReference type="RuleBase" id="RU000363"/>
    </source>
</evidence>
<reference evidence="5 6" key="1">
    <citation type="submission" date="2019-08" db="EMBL/GenBank/DDBJ databases">
        <title>In-depth cultivation of the pig gut microbiome towards novel bacterial diversity and tailored functional studies.</title>
        <authorList>
            <person name="Wylensek D."/>
            <person name="Hitch T.C.A."/>
            <person name="Clavel T."/>
        </authorList>
    </citation>
    <scope>NUCLEOTIDE SEQUENCE [LARGE SCALE GENOMIC DNA]</scope>
    <source>
        <strain evidence="5 6">68-1-5</strain>
    </source>
</reference>
<keyword evidence="2" id="KW-0560">Oxidoreductase</keyword>
<dbReference type="PRINTS" id="PR00081">
    <property type="entry name" value="GDHRDH"/>
</dbReference>
<evidence type="ECO:0000256" key="1">
    <source>
        <dbReference type="ARBA" id="ARBA00006484"/>
    </source>
</evidence>
<dbReference type="PANTHER" id="PTHR42879">
    <property type="entry name" value="3-OXOACYL-(ACYL-CARRIER-PROTEIN) REDUCTASE"/>
    <property type="match status" value="1"/>
</dbReference>
<dbReference type="GO" id="GO:0008202">
    <property type="term" value="P:steroid metabolic process"/>
    <property type="evidence" value="ECO:0007669"/>
    <property type="project" value="UniProtKB-KW"/>
</dbReference>
<gene>
    <name evidence="5" type="ORF">FYJ34_02670</name>
</gene>
<dbReference type="PRINTS" id="PR00080">
    <property type="entry name" value="SDRFAMILY"/>
</dbReference>
<dbReference type="PROSITE" id="PS00061">
    <property type="entry name" value="ADH_SHORT"/>
    <property type="match status" value="1"/>
</dbReference>
<evidence type="ECO:0000313" key="6">
    <source>
        <dbReference type="Proteomes" id="UP000434409"/>
    </source>
</evidence>
<dbReference type="GO" id="GO:0016491">
    <property type="term" value="F:oxidoreductase activity"/>
    <property type="evidence" value="ECO:0007669"/>
    <property type="project" value="UniProtKB-KW"/>
</dbReference>
<organism evidence="5 6">
    <name type="scientific">Suipraeoptans intestinalis</name>
    <dbReference type="NCBI Taxonomy" id="2606628"/>
    <lineage>
        <taxon>Bacteria</taxon>
        <taxon>Bacillati</taxon>
        <taxon>Bacillota</taxon>
        <taxon>Clostridia</taxon>
        <taxon>Lachnospirales</taxon>
        <taxon>Lachnospiraceae</taxon>
        <taxon>Suipraeoptans</taxon>
    </lineage>
</organism>
<dbReference type="Pfam" id="PF00106">
    <property type="entry name" value="adh_short"/>
    <property type="match status" value="1"/>
</dbReference>
<dbReference type="InterPro" id="IPR002347">
    <property type="entry name" value="SDR_fam"/>
</dbReference>
<comment type="similarity">
    <text evidence="1 4">Belongs to the short-chain dehydrogenases/reductases (SDR) family.</text>
</comment>
<accession>A0A6N7UR97</accession>
<keyword evidence="3" id="KW-0753">Steroid metabolism</keyword>
<dbReference type="SUPFAM" id="SSF51735">
    <property type="entry name" value="NAD(P)-binding Rossmann-fold domains"/>
    <property type="match status" value="1"/>
</dbReference>
<sequence>MKEKFVLITGASGGIGYPTALLFAAKGYHVIAHCHKHPDRLLQLKEELSNSYGAPCHILSADLSCRQDVQSLFQKVYEICPALDVLVNNTGISYVGLFTDMASEDWETVLHTNLSSVFYCCQEALPPMIRQKRGKIINISSIWGSTGASCEVAYSAAKSGVNGLTRALAKELAPSNIQVNALAFGAIDTSMNHHLSEEERMQLQEDIPMGRFGTPEEAALAIYTLAEAPSYLTGQIIGVDGGFC</sequence>
<dbReference type="AlphaFoldDB" id="A0A6N7UR97"/>
<dbReference type="InterPro" id="IPR020904">
    <property type="entry name" value="Sc_DH/Rdtase_CS"/>
</dbReference>
<dbReference type="EMBL" id="VULY01000018">
    <property type="protein sequence ID" value="MSR93211.1"/>
    <property type="molecule type" value="Genomic_DNA"/>
</dbReference>
<evidence type="ECO:0000256" key="3">
    <source>
        <dbReference type="ARBA" id="ARBA00023221"/>
    </source>
</evidence>
<dbReference type="InterPro" id="IPR050259">
    <property type="entry name" value="SDR"/>
</dbReference>
<dbReference type="NCBIfam" id="NF047420">
    <property type="entry name" value="EF_P_mod_YmfI"/>
    <property type="match status" value="1"/>
</dbReference>
<comment type="caution">
    <text evidence="5">The sequence shown here is derived from an EMBL/GenBank/DDBJ whole genome shotgun (WGS) entry which is preliminary data.</text>
</comment>
<proteinExistence type="inferred from homology"/>
<dbReference type="InterPro" id="IPR036291">
    <property type="entry name" value="NAD(P)-bd_dom_sf"/>
</dbReference>
<evidence type="ECO:0000256" key="2">
    <source>
        <dbReference type="ARBA" id="ARBA00023002"/>
    </source>
</evidence>
<dbReference type="Proteomes" id="UP000434409">
    <property type="component" value="Unassembled WGS sequence"/>
</dbReference>
<evidence type="ECO:0000313" key="5">
    <source>
        <dbReference type="EMBL" id="MSR93211.1"/>
    </source>
</evidence>
<dbReference type="PANTHER" id="PTHR42879:SF2">
    <property type="entry name" value="3-OXOACYL-[ACYL-CARRIER-PROTEIN] REDUCTASE FABG"/>
    <property type="match status" value="1"/>
</dbReference>